<dbReference type="eggNOG" id="ENOG502RB1B">
    <property type="taxonomic scope" value="Eukaryota"/>
</dbReference>
<dbReference type="PANTHER" id="PTHR28307">
    <property type="entry name" value="PROTEIN PAL1"/>
    <property type="match status" value="1"/>
</dbReference>
<sequence>MDTGDKDWAMKYLLDPLNAPEPSQEDGPGNSFRAGATLPPVKAPQKPQLGRRLSKTNPYRKSSLSNTTTTEVKRSASLNSGTNGSPVTNSGRGVAAGGPYPPQSYPSPPHSARSPTSTGAGAGKNSPTVTHTPLSPQSPRSPSQTHRQEAFGAGDHASTPTGRRRRGSSLSERYPGDMSHRPLDALVKEKHVADRARHATRKHRIQPDTIDNLDLTGGGGAYHHGGPYDATLFARNNSTNSPIAALADSNAEALKATPKEKIIDSVRGHRPLDGVAAFAPGNVDRNGHVYNYEEGDNMMIEGGPEGGAYKRWPGVQYQPDDIKGKGEPSYSLEKALKEHKISSHEGGKATTNGTDGIEMKTRHRSSSAVMPETVDRSGWDDGDTGTGTGLGRSGSLSKRLSGGLKKRFGSIKRSHHRDE</sequence>
<evidence type="ECO:0000313" key="2">
    <source>
        <dbReference type="EMBL" id="OCT49323.1"/>
    </source>
</evidence>
<feature type="compositionally biased region" description="Polar residues" evidence="1">
    <location>
        <begin position="55"/>
        <end position="91"/>
    </location>
</feature>
<evidence type="ECO:0000256" key="1">
    <source>
        <dbReference type="SAM" id="MobiDB-lite"/>
    </source>
</evidence>
<feature type="region of interest" description="Disordered" evidence="1">
    <location>
        <begin position="338"/>
        <end position="419"/>
    </location>
</feature>
<feature type="region of interest" description="Disordered" evidence="1">
    <location>
        <begin position="1"/>
        <end position="212"/>
    </location>
</feature>
<dbReference type="PANTHER" id="PTHR28307:SF1">
    <property type="entry name" value="PAL1 CELL MORPHOLOGY PROTEIN"/>
    <property type="match status" value="1"/>
</dbReference>
<dbReference type="InterPro" id="IPR013226">
    <property type="entry name" value="Pal1"/>
</dbReference>
<proteinExistence type="predicted"/>
<dbReference type="VEuPathDB" id="FungiDB:G647_02618"/>
<evidence type="ECO:0000313" key="3">
    <source>
        <dbReference type="Proteomes" id="UP000094526"/>
    </source>
</evidence>
<feature type="compositionally biased region" description="Basic and acidic residues" evidence="1">
    <location>
        <begin position="174"/>
        <end position="197"/>
    </location>
</feature>
<dbReference type="EMBL" id="LGRB01000011">
    <property type="protein sequence ID" value="OCT49323.1"/>
    <property type="molecule type" value="Genomic_DNA"/>
</dbReference>
<comment type="caution">
    <text evidence="2">The sequence shown here is derived from an EMBL/GenBank/DDBJ whole genome shotgun (WGS) entry which is preliminary data.</text>
</comment>
<dbReference type="AlphaFoldDB" id="A0A1C1CLE2"/>
<feature type="compositionally biased region" description="Pro residues" evidence="1">
    <location>
        <begin position="99"/>
        <end position="109"/>
    </location>
</feature>
<feature type="compositionally biased region" description="Low complexity" evidence="1">
    <location>
        <begin position="393"/>
        <end position="403"/>
    </location>
</feature>
<reference evidence="3" key="1">
    <citation type="submission" date="2015-07" db="EMBL/GenBank/DDBJ databases">
        <authorList>
            <person name="Teixeira M.M."/>
            <person name="Souza R.C."/>
            <person name="Almeida L.G."/>
            <person name="Vicente V.A."/>
            <person name="de Hoog S."/>
            <person name="Bocca A.L."/>
            <person name="de Almeida S.R."/>
            <person name="Vasconcelos A.T."/>
            <person name="Felipe M.S."/>
        </authorList>
    </citation>
    <scope>NUCLEOTIDE SEQUENCE [LARGE SCALE GENOMIC DNA]</scope>
    <source>
        <strain evidence="3">KSF</strain>
    </source>
</reference>
<dbReference type="Proteomes" id="UP000094526">
    <property type="component" value="Unassembled WGS sequence"/>
</dbReference>
<feature type="compositionally biased region" description="Low complexity" evidence="1">
    <location>
        <begin position="133"/>
        <end position="144"/>
    </location>
</feature>
<organism evidence="2 3">
    <name type="scientific">Cladophialophora carrionii</name>
    <dbReference type="NCBI Taxonomy" id="86049"/>
    <lineage>
        <taxon>Eukaryota</taxon>
        <taxon>Fungi</taxon>
        <taxon>Dikarya</taxon>
        <taxon>Ascomycota</taxon>
        <taxon>Pezizomycotina</taxon>
        <taxon>Eurotiomycetes</taxon>
        <taxon>Chaetothyriomycetidae</taxon>
        <taxon>Chaetothyriales</taxon>
        <taxon>Herpotrichiellaceae</taxon>
        <taxon>Cladophialophora</taxon>
    </lineage>
</organism>
<name>A0A1C1CLE2_9EURO</name>
<protein>
    <submittedName>
        <fullName evidence="2">Pal1 cell morphology</fullName>
    </submittedName>
</protein>
<accession>A0A1C1CLE2</accession>
<dbReference type="Pfam" id="PF08316">
    <property type="entry name" value="Pal1"/>
    <property type="match status" value="1"/>
</dbReference>
<gene>
    <name evidence="2" type="ORF">CLCR_04891</name>
</gene>
<feature type="compositionally biased region" description="Basic and acidic residues" evidence="1">
    <location>
        <begin position="338"/>
        <end position="347"/>
    </location>
</feature>
<dbReference type="VEuPathDB" id="FungiDB:CLCR_04891"/>
<feature type="compositionally biased region" description="Polar residues" evidence="1">
    <location>
        <begin position="113"/>
        <end position="132"/>
    </location>
</feature>
<dbReference type="OrthoDB" id="5389892at2759"/>
<dbReference type="GO" id="GO:0005737">
    <property type="term" value="C:cytoplasm"/>
    <property type="evidence" value="ECO:0007669"/>
    <property type="project" value="TreeGrafter"/>
</dbReference>
<feature type="compositionally biased region" description="Basic residues" evidence="1">
    <location>
        <begin position="404"/>
        <end position="419"/>
    </location>
</feature>
<keyword evidence="3" id="KW-1185">Reference proteome</keyword>